<accession>A0A316AHF3</accession>
<dbReference type="Gene3D" id="3.40.50.880">
    <property type="match status" value="1"/>
</dbReference>
<evidence type="ECO:0000259" key="1">
    <source>
        <dbReference type="Pfam" id="PF06283"/>
    </source>
</evidence>
<sequence>MKMHQSMRSTYYLLSLLLLLSIGGQAHSSVKKKGIRVLMVGGGSSHDFDRWYKQEDVATLERGKLAKVTYTQDPSQILTLLPDTDVLFLANNQPIEDKTIRKAIMAFSQAGKGVVLAHPALWYNWADWPEYNKNLVGGGARGHNKYGPFDVSITAPSHPVMKGVPAVFELDDELYYFKSDPEGSPIKVLATAKSTQSDAVFPSVFEVQYGKGRILGIALGHDAGSHSLPAYQSLIRNAVKWVSK</sequence>
<reference evidence="2 3" key="1">
    <citation type="submission" date="2018-03" db="EMBL/GenBank/DDBJ databases">
        <title>Genomic Encyclopedia of Archaeal and Bacterial Type Strains, Phase II (KMG-II): from individual species to whole genera.</title>
        <authorList>
            <person name="Goeker M."/>
        </authorList>
    </citation>
    <scope>NUCLEOTIDE SEQUENCE [LARGE SCALE GENOMIC DNA]</scope>
    <source>
        <strain evidence="2 3">DSM 100346</strain>
    </source>
</reference>
<dbReference type="RefSeq" id="WP_109675457.1">
    <property type="nucleotide sequence ID" value="NZ_QGDT01000008.1"/>
</dbReference>
<dbReference type="InterPro" id="IPR029062">
    <property type="entry name" value="Class_I_gatase-like"/>
</dbReference>
<name>A0A316AHF3_9BACT</name>
<feature type="domain" description="ThuA-like" evidence="1">
    <location>
        <begin position="55"/>
        <end position="242"/>
    </location>
</feature>
<evidence type="ECO:0000313" key="2">
    <source>
        <dbReference type="EMBL" id="PWJ57165.1"/>
    </source>
</evidence>
<dbReference type="Proteomes" id="UP000245880">
    <property type="component" value="Unassembled WGS sequence"/>
</dbReference>
<dbReference type="PANTHER" id="PTHR40469">
    <property type="entry name" value="SECRETED GLYCOSYL HYDROLASE"/>
    <property type="match status" value="1"/>
</dbReference>
<dbReference type="EMBL" id="QGDT01000008">
    <property type="protein sequence ID" value="PWJ57165.1"/>
    <property type="molecule type" value="Genomic_DNA"/>
</dbReference>
<organism evidence="2 3">
    <name type="scientific">Dyadobacter jejuensis</name>
    <dbReference type="NCBI Taxonomy" id="1082580"/>
    <lineage>
        <taxon>Bacteria</taxon>
        <taxon>Pseudomonadati</taxon>
        <taxon>Bacteroidota</taxon>
        <taxon>Cytophagia</taxon>
        <taxon>Cytophagales</taxon>
        <taxon>Spirosomataceae</taxon>
        <taxon>Dyadobacter</taxon>
    </lineage>
</organism>
<dbReference type="SUPFAM" id="SSF52317">
    <property type="entry name" value="Class I glutamine amidotransferase-like"/>
    <property type="match status" value="1"/>
</dbReference>
<comment type="caution">
    <text evidence="2">The sequence shown here is derived from an EMBL/GenBank/DDBJ whole genome shotgun (WGS) entry which is preliminary data.</text>
</comment>
<proteinExistence type="predicted"/>
<dbReference type="Pfam" id="PF06283">
    <property type="entry name" value="ThuA"/>
    <property type="match status" value="1"/>
</dbReference>
<protein>
    <submittedName>
        <fullName evidence="2">Trehalose utilization protein</fullName>
    </submittedName>
</protein>
<dbReference type="OrthoDB" id="1117240at2"/>
<dbReference type="InterPro" id="IPR029010">
    <property type="entry name" value="ThuA-like"/>
</dbReference>
<evidence type="ECO:0000313" key="3">
    <source>
        <dbReference type="Proteomes" id="UP000245880"/>
    </source>
</evidence>
<keyword evidence="3" id="KW-1185">Reference proteome</keyword>
<dbReference type="AlphaFoldDB" id="A0A316AHF3"/>
<gene>
    <name evidence="2" type="ORF">CLV98_10885</name>
</gene>
<dbReference type="PANTHER" id="PTHR40469:SF2">
    <property type="entry name" value="GALACTOSE-BINDING DOMAIN-LIKE SUPERFAMILY PROTEIN"/>
    <property type="match status" value="1"/>
</dbReference>